<dbReference type="SUPFAM" id="SSF53613">
    <property type="entry name" value="Ribokinase-like"/>
    <property type="match status" value="1"/>
</dbReference>
<dbReference type="PANTHER" id="PTHR43085">
    <property type="entry name" value="HEXOKINASE FAMILY MEMBER"/>
    <property type="match status" value="1"/>
</dbReference>
<dbReference type="GO" id="GO:0005829">
    <property type="term" value="C:cytosol"/>
    <property type="evidence" value="ECO:0007669"/>
    <property type="project" value="TreeGrafter"/>
</dbReference>
<dbReference type="InterPro" id="IPR002173">
    <property type="entry name" value="Carboh/pur_kinase_PfkB_CS"/>
</dbReference>
<evidence type="ECO:0000259" key="4">
    <source>
        <dbReference type="Pfam" id="PF00294"/>
    </source>
</evidence>
<keyword evidence="2" id="KW-0808">Transferase</keyword>
<dbReference type="Proteomes" id="UP000194664">
    <property type="component" value="Unassembled WGS sequence"/>
</dbReference>
<comment type="similarity">
    <text evidence="1">Belongs to the carbohydrate kinase PfkB family.</text>
</comment>
<dbReference type="InterPro" id="IPR011611">
    <property type="entry name" value="PfkB_dom"/>
</dbReference>
<dbReference type="InterPro" id="IPR050306">
    <property type="entry name" value="PfkB_Carbo_kinase"/>
</dbReference>
<evidence type="ECO:0000313" key="5">
    <source>
        <dbReference type="EMBL" id="OUD08437.1"/>
    </source>
</evidence>
<proteinExistence type="inferred from homology"/>
<evidence type="ECO:0000313" key="6">
    <source>
        <dbReference type="Proteomes" id="UP000194664"/>
    </source>
</evidence>
<evidence type="ECO:0000256" key="3">
    <source>
        <dbReference type="ARBA" id="ARBA00022777"/>
    </source>
</evidence>
<dbReference type="GO" id="GO:0019698">
    <property type="term" value="P:D-galacturonate catabolic process"/>
    <property type="evidence" value="ECO:0007669"/>
    <property type="project" value="TreeGrafter"/>
</dbReference>
<reference evidence="5 6" key="1">
    <citation type="submission" date="2016-12" db="EMBL/GenBank/DDBJ databases">
        <title>The draft genome sequence of HSLHS2.</title>
        <authorList>
            <person name="Hu D."/>
            <person name="Wang L."/>
            <person name="Shao Z."/>
        </authorList>
    </citation>
    <scope>NUCLEOTIDE SEQUENCE [LARGE SCALE GENOMIC DNA]</scope>
    <source>
        <strain evidence="5">MCCC 1A06712</strain>
    </source>
</reference>
<dbReference type="RefSeq" id="WP_086452136.1">
    <property type="nucleotide sequence ID" value="NZ_MSPP01000005.1"/>
</dbReference>
<dbReference type="OrthoDB" id="9776822at2"/>
<protein>
    <recommendedName>
        <fullName evidence="4">Carbohydrate kinase PfkB domain-containing protein</fullName>
    </recommendedName>
</protein>
<gene>
    <name evidence="5" type="ORF">BVC71_13100</name>
</gene>
<dbReference type="Gene3D" id="3.40.1190.20">
    <property type="match status" value="1"/>
</dbReference>
<dbReference type="CDD" id="cd01166">
    <property type="entry name" value="KdgK"/>
    <property type="match status" value="1"/>
</dbReference>
<organism evidence="5 6">
    <name type="scientific">Marivivens niveibacter</name>
    <dbReference type="NCBI Taxonomy" id="1930667"/>
    <lineage>
        <taxon>Bacteria</taxon>
        <taxon>Pseudomonadati</taxon>
        <taxon>Pseudomonadota</taxon>
        <taxon>Alphaproteobacteria</taxon>
        <taxon>Rhodobacterales</taxon>
        <taxon>Paracoccaceae</taxon>
        <taxon>Marivivens group</taxon>
        <taxon>Marivivens</taxon>
    </lineage>
</organism>
<comment type="caution">
    <text evidence="5">The sequence shown here is derived from an EMBL/GenBank/DDBJ whole genome shotgun (WGS) entry which is preliminary data.</text>
</comment>
<dbReference type="InterPro" id="IPR029056">
    <property type="entry name" value="Ribokinase-like"/>
</dbReference>
<accession>A0A251WVG6</accession>
<evidence type="ECO:0000256" key="2">
    <source>
        <dbReference type="ARBA" id="ARBA00022679"/>
    </source>
</evidence>
<name>A0A251WVG6_9RHOB</name>
<dbReference type="GO" id="GO:0042840">
    <property type="term" value="P:D-glucuronate catabolic process"/>
    <property type="evidence" value="ECO:0007669"/>
    <property type="project" value="TreeGrafter"/>
</dbReference>
<dbReference type="AlphaFoldDB" id="A0A251WVG6"/>
<feature type="domain" description="Carbohydrate kinase PfkB" evidence="4">
    <location>
        <begin position="3"/>
        <end position="286"/>
    </location>
</feature>
<dbReference type="GO" id="GO:0006974">
    <property type="term" value="P:DNA damage response"/>
    <property type="evidence" value="ECO:0007669"/>
    <property type="project" value="TreeGrafter"/>
</dbReference>
<sequence length="294" mass="31689">MRIVSIGECMVELSGAGADLWRSSFAGDTFNTAWYARAKLPSAMVDYVTCVGSDPISDRMVQFMSSAGIGTEHINRHPTRSVGLYMIELQNGERSFSYWRDQSAARCLADDLDAIERAIQGADYVYLSGITLAILPREKLGDLLSVLSGSNMVFDPNLRPRLWENGDVMRADVMRAAAQATVVLPSFEDEQTHFNDQTPFDTAQRYADAGATEIMVKNGGGDMVVCVNGACETIAVGAPIEPVDTTGAGDSFNGAYLAARLAGQEPHSAARAAHETAARVIQHRGALMDMGNLN</sequence>
<dbReference type="GO" id="GO:0008673">
    <property type="term" value="F:2-dehydro-3-deoxygluconokinase activity"/>
    <property type="evidence" value="ECO:0007669"/>
    <property type="project" value="TreeGrafter"/>
</dbReference>
<dbReference type="EMBL" id="MSPP01000005">
    <property type="protein sequence ID" value="OUD08437.1"/>
    <property type="molecule type" value="Genomic_DNA"/>
</dbReference>
<dbReference type="Pfam" id="PF00294">
    <property type="entry name" value="PfkB"/>
    <property type="match status" value="1"/>
</dbReference>
<evidence type="ECO:0000256" key="1">
    <source>
        <dbReference type="ARBA" id="ARBA00010688"/>
    </source>
</evidence>
<keyword evidence="3" id="KW-0418">Kinase</keyword>
<dbReference type="PROSITE" id="PS00584">
    <property type="entry name" value="PFKB_KINASES_2"/>
    <property type="match status" value="1"/>
</dbReference>
<keyword evidence="6" id="KW-1185">Reference proteome</keyword>
<dbReference type="PANTHER" id="PTHR43085:SF15">
    <property type="entry name" value="2-DEHYDRO-3-DEOXYGLUCONOKINASE"/>
    <property type="match status" value="1"/>
</dbReference>